<keyword evidence="25" id="KW-0966">Cell projection</keyword>
<feature type="compositionally biased region" description="Acidic residues" evidence="31">
    <location>
        <begin position="79"/>
        <end position="95"/>
    </location>
</feature>
<evidence type="ECO:0000256" key="32">
    <source>
        <dbReference type="SAM" id="Phobius"/>
    </source>
</evidence>
<dbReference type="FunFam" id="1.20.120.350:FF:000080">
    <property type="entry name" value="Polycystic kidney disease 2"/>
    <property type="match status" value="1"/>
</dbReference>
<dbReference type="PRINTS" id="PR01433">
    <property type="entry name" value="POLYCYSTIN2"/>
</dbReference>
<dbReference type="FunFam" id="1.20.5.340:FF:000020">
    <property type="entry name" value="polycystin-2 isoform X1"/>
    <property type="match status" value="1"/>
</dbReference>
<dbReference type="GO" id="GO:0060170">
    <property type="term" value="C:ciliary membrane"/>
    <property type="evidence" value="ECO:0007669"/>
    <property type="project" value="UniProtKB-SubCell"/>
</dbReference>
<keyword evidence="13 29" id="KW-0479">Metal-binding</keyword>
<keyword evidence="20" id="KW-0175">Coiled coil</keyword>
<evidence type="ECO:0000313" key="35">
    <source>
        <dbReference type="Proteomes" id="UP001295444"/>
    </source>
</evidence>
<dbReference type="InterPro" id="IPR027359">
    <property type="entry name" value="Volt_channel_dom_sf"/>
</dbReference>
<dbReference type="InterPro" id="IPR002048">
    <property type="entry name" value="EF_hand_dom"/>
</dbReference>
<dbReference type="GO" id="GO:0030659">
    <property type="term" value="C:cytoplasmic vesicle membrane"/>
    <property type="evidence" value="ECO:0007669"/>
    <property type="project" value="UniProtKB-SubCell"/>
</dbReference>
<accession>A0AAD1WES5</accession>
<keyword evidence="8" id="KW-0633">Potassium transport</keyword>
<evidence type="ECO:0000256" key="25">
    <source>
        <dbReference type="ARBA" id="ARBA00023273"/>
    </source>
</evidence>
<feature type="region of interest" description="Disordered" evidence="31">
    <location>
        <begin position="1"/>
        <end position="168"/>
    </location>
</feature>
<feature type="transmembrane region" description="Helical" evidence="32">
    <location>
        <begin position="536"/>
        <end position="557"/>
    </location>
</feature>
<feature type="binding site" evidence="29">
    <location>
        <position position="747"/>
    </location>
    <ligand>
        <name>Ca(2+)</name>
        <dbReference type="ChEBI" id="CHEBI:29108"/>
        <label>2</label>
    </ligand>
</feature>
<proteinExistence type="inferred from homology"/>
<evidence type="ECO:0000259" key="33">
    <source>
        <dbReference type="PROSITE" id="PS50222"/>
    </source>
</evidence>
<dbReference type="GO" id="GO:0005789">
    <property type="term" value="C:endoplasmic reticulum membrane"/>
    <property type="evidence" value="ECO:0007669"/>
    <property type="project" value="UniProtKB-SubCell"/>
</dbReference>
<dbReference type="EMBL" id="OW240917">
    <property type="protein sequence ID" value="CAH2301374.1"/>
    <property type="molecule type" value="Genomic_DNA"/>
</dbReference>
<keyword evidence="22 32" id="KW-0472">Membrane</keyword>
<feature type="domain" description="EF-hand" evidence="33">
    <location>
        <begin position="730"/>
        <end position="765"/>
    </location>
</feature>
<feature type="transmembrane region" description="Helical" evidence="32">
    <location>
        <begin position="450"/>
        <end position="468"/>
    </location>
</feature>
<dbReference type="EMBL" id="OW240917">
    <property type="protein sequence ID" value="CAH2301376.1"/>
    <property type="molecule type" value="Genomic_DNA"/>
</dbReference>
<feature type="binding site" evidence="29">
    <location>
        <position position="743"/>
    </location>
    <ligand>
        <name>Ca(2+)</name>
        <dbReference type="ChEBI" id="CHEBI:29108"/>
        <label>2</label>
    </ligand>
</feature>
<keyword evidence="7" id="KW-1003">Cell membrane</keyword>
<evidence type="ECO:0000256" key="24">
    <source>
        <dbReference type="ARBA" id="ARBA00023180"/>
    </source>
</evidence>
<reference evidence="34" key="1">
    <citation type="submission" date="2022-03" db="EMBL/GenBank/DDBJ databases">
        <authorList>
            <person name="Alioto T."/>
            <person name="Alioto T."/>
            <person name="Gomez Garrido J."/>
        </authorList>
    </citation>
    <scope>NUCLEOTIDE SEQUENCE</scope>
</reference>
<keyword evidence="17" id="KW-0851">Voltage-gated channel</keyword>
<evidence type="ECO:0000256" key="18">
    <source>
        <dbReference type="ARBA" id="ARBA00022958"/>
    </source>
</evidence>
<comment type="subcellular location">
    <subcellularLocation>
        <location evidence="2">Basolateral cell membrane</location>
    </subcellularLocation>
    <subcellularLocation>
        <location evidence="3">Cell projection</location>
        <location evidence="3">Cilium membrane</location>
        <topology evidence="3">Multi-pass membrane protein</topology>
    </subcellularLocation>
    <subcellularLocation>
        <location evidence="1">Cytoplasmic vesicle membrane</location>
    </subcellularLocation>
    <subcellularLocation>
        <location evidence="4">Endoplasmic reticulum membrane</location>
    </subcellularLocation>
</comment>
<dbReference type="PANTHER" id="PTHR10877:SF114">
    <property type="entry name" value="POLYCYSTIN-2"/>
    <property type="match status" value="1"/>
</dbReference>
<dbReference type="Pfam" id="PF08016">
    <property type="entry name" value="PKD_channel"/>
    <property type="match status" value="1"/>
</dbReference>
<feature type="binding site" evidence="29">
    <location>
        <position position="754"/>
    </location>
    <ligand>
        <name>Ca(2+)</name>
        <dbReference type="ChEBI" id="CHEBI:29108"/>
        <label>2</label>
    </ligand>
</feature>
<keyword evidence="35" id="KW-1185">Reference proteome</keyword>
<evidence type="ECO:0000256" key="13">
    <source>
        <dbReference type="ARBA" id="ARBA00022723"/>
    </source>
</evidence>
<evidence type="ECO:0000256" key="4">
    <source>
        <dbReference type="ARBA" id="ARBA00004586"/>
    </source>
</evidence>
<dbReference type="GO" id="GO:0005245">
    <property type="term" value="F:voltage-gated calcium channel activity"/>
    <property type="evidence" value="ECO:0007669"/>
    <property type="project" value="TreeGrafter"/>
</dbReference>
<evidence type="ECO:0000256" key="23">
    <source>
        <dbReference type="ARBA" id="ARBA00023157"/>
    </source>
</evidence>
<evidence type="ECO:0000256" key="27">
    <source>
        <dbReference type="ARBA" id="ARBA00023329"/>
    </source>
</evidence>
<dbReference type="Pfam" id="PF18109">
    <property type="entry name" value="Fer4_24"/>
    <property type="match status" value="1"/>
</dbReference>
<evidence type="ECO:0000256" key="3">
    <source>
        <dbReference type="ARBA" id="ARBA00004272"/>
    </source>
</evidence>
<dbReference type="FunFam" id="1.10.238.10:FF:000228">
    <property type="entry name" value="polycystin-2 isoform X1"/>
    <property type="match status" value="1"/>
</dbReference>
<evidence type="ECO:0000313" key="34">
    <source>
        <dbReference type="EMBL" id="CAH2301376.1"/>
    </source>
</evidence>
<evidence type="ECO:0000256" key="7">
    <source>
        <dbReference type="ARBA" id="ARBA00022475"/>
    </source>
</evidence>
<keyword evidence="18" id="KW-0630">Potassium</keyword>
<evidence type="ECO:0000256" key="16">
    <source>
        <dbReference type="ARBA" id="ARBA00022837"/>
    </source>
</evidence>
<feature type="region of interest" description="Disordered" evidence="31">
    <location>
        <begin position="892"/>
        <end position="948"/>
    </location>
</feature>
<evidence type="ECO:0000256" key="9">
    <source>
        <dbReference type="ARBA" id="ARBA00022553"/>
    </source>
</evidence>
<feature type="compositionally biased region" description="Low complexity" evidence="31">
    <location>
        <begin position="108"/>
        <end position="122"/>
    </location>
</feature>
<evidence type="ECO:0000256" key="26">
    <source>
        <dbReference type="ARBA" id="ARBA00023303"/>
    </source>
</evidence>
<dbReference type="InterPro" id="IPR003915">
    <property type="entry name" value="PKD_2"/>
</dbReference>
<gene>
    <name evidence="34" type="ORF">PECUL_23A036457</name>
</gene>
<keyword evidence="16 29" id="KW-0106">Calcium</keyword>
<keyword evidence="12 32" id="KW-0812">Transmembrane</keyword>
<evidence type="ECO:0000256" key="15">
    <source>
        <dbReference type="ARBA" id="ARBA00022826"/>
    </source>
</evidence>
<dbReference type="SUPFAM" id="SSF81324">
    <property type="entry name" value="Voltage-gated potassium channels"/>
    <property type="match status" value="1"/>
</dbReference>
<dbReference type="SUPFAM" id="SSF47473">
    <property type="entry name" value="EF-hand"/>
    <property type="match status" value="1"/>
</dbReference>
<keyword evidence="14" id="KW-0256">Endoplasmic reticulum</keyword>
<comment type="similarity">
    <text evidence="5">Belongs to the polycystin family.</text>
</comment>
<evidence type="ECO:0000256" key="12">
    <source>
        <dbReference type="ARBA" id="ARBA00022692"/>
    </source>
</evidence>
<dbReference type="InterPro" id="IPR011992">
    <property type="entry name" value="EF-hand-dom_pair"/>
</dbReference>
<evidence type="ECO:0000256" key="6">
    <source>
        <dbReference type="ARBA" id="ARBA00022448"/>
    </source>
</evidence>
<keyword evidence="11 29" id="KW-0107">Calcium channel</keyword>
<dbReference type="GO" id="GO:0034702">
    <property type="term" value="C:monoatomic ion channel complex"/>
    <property type="evidence" value="ECO:0007669"/>
    <property type="project" value="UniProtKB-KW"/>
</dbReference>
<sequence length="948" mass="107621">MVNPNKVKPQAPPDMEGEERKRRKKKDQERSAASPSLQQQGMLEMETLPRQDVPPGGATPSPLSSCSRQAWSRDNPGFDAEEDGMEEEEDGEEGMVVEMDVEWHPSAGPGRRSSSLVSSSSGGSTGMVGYPPQHTNSQGHRGRRRRGDSGNPAGRAGHGTEQPPPPEGAARILYVLRGLWGTRFTEDRITTREKYLKIVLRELVTYIVFLVILCVLTYGMVTSSMFYYTKTMSQLFIETPISKTDNTNFKTLLTMDDFWKYTEGPLLDGLYWDMFYNNQAMGENQSFIYYENMLLGVPRLRQVKVRNGTCTVPEDLKDDIKDCYDMYSVSNEDTSPFGPKNGTAWTYTKEKDLNGSSQWGIISTYSGAGYYLDLSRNRKDCSVQIKTLKVNKWLDRGTRAVFIDFSVYNANLNLFCVVRLLVEFPATGGIVTSWQFQTVKLIQYISTFDYFLATCEIALCIFILYYIVEEIIEIRLHRLHYFRSLWNCLDIVIIVLSLVGLAIGLYRISSVEEPLNNLLLDQNAFPNFESLAYWQIQFNNVAAVTVFFAWIKLFKFVDFNRTMTQLSTTMSRCAKDILGFSIMFFIIFLAYAQFAFLVFGTQVDDFSTFQDCILTQFRILLGDFEFNDLEEANRILGPIYFTTFVFFTFFILLNMFLAIISDTYSEVKTDMAQQKSEMELTDLIKKGCSKAMVKLKLKKTAVDDISESLRQGGGKLNFDELRQDLKGKGHTDAEIEAIFAKYDQDGDQELTEHEHQQMRDDLEKERDLELDRGSLSRPMSGRSFPRSLDDSEEDDDEDSGHSSRRRGSSSSGVSYEEFQVLVRRVDRMEHSIGSIVSKIDAVIVKLEAMERAKVKRREVLGRLLDGVTEDERLGRDNEIHREQMERLVREELERWESDDAASQMSHRLGTPSGNNGPSRSRNSRPPSSQSTEGADGGGAAAGVGNSQL</sequence>
<evidence type="ECO:0000256" key="8">
    <source>
        <dbReference type="ARBA" id="ARBA00022538"/>
    </source>
</evidence>
<feature type="binding site" evidence="29">
    <location>
        <position position="749"/>
    </location>
    <ligand>
        <name>Ca(2+)</name>
        <dbReference type="ChEBI" id="CHEBI:29108"/>
        <label>2</label>
    </ligand>
</feature>
<feature type="transmembrane region" description="Helical" evidence="32">
    <location>
        <begin position="203"/>
        <end position="228"/>
    </location>
</feature>
<protein>
    <recommendedName>
        <fullName evidence="28">Polycystin-2</fullName>
    </recommendedName>
</protein>
<evidence type="ECO:0000256" key="19">
    <source>
        <dbReference type="ARBA" id="ARBA00022989"/>
    </source>
</evidence>
<dbReference type="Gene3D" id="1.10.287.70">
    <property type="match status" value="1"/>
</dbReference>
<evidence type="ECO:0000256" key="30">
    <source>
        <dbReference type="PIRSR" id="PIRSR603915-2"/>
    </source>
</evidence>
<evidence type="ECO:0000256" key="11">
    <source>
        <dbReference type="ARBA" id="ARBA00022673"/>
    </source>
</evidence>
<name>A0AAD1WES5_PELCU</name>
<dbReference type="PANTHER" id="PTHR10877">
    <property type="entry name" value="POLYCYSTIN FAMILY MEMBER"/>
    <property type="match status" value="1"/>
</dbReference>
<dbReference type="GO" id="GO:0005248">
    <property type="term" value="F:voltage-gated sodium channel activity"/>
    <property type="evidence" value="ECO:0007669"/>
    <property type="project" value="TreeGrafter"/>
</dbReference>
<dbReference type="Pfam" id="PF20519">
    <property type="entry name" value="Polycystin_dom"/>
    <property type="match status" value="1"/>
</dbReference>
<dbReference type="GO" id="GO:0051371">
    <property type="term" value="F:muscle alpha-actinin binding"/>
    <property type="evidence" value="ECO:0007669"/>
    <property type="project" value="TreeGrafter"/>
</dbReference>
<organism evidence="34 35">
    <name type="scientific">Pelobates cultripes</name>
    <name type="common">Western spadefoot toad</name>
    <dbReference type="NCBI Taxonomy" id="61616"/>
    <lineage>
        <taxon>Eukaryota</taxon>
        <taxon>Metazoa</taxon>
        <taxon>Chordata</taxon>
        <taxon>Craniata</taxon>
        <taxon>Vertebrata</taxon>
        <taxon>Euteleostomi</taxon>
        <taxon>Amphibia</taxon>
        <taxon>Batrachia</taxon>
        <taxon>Anura</taxon>
        <taxon>Pelobatoidea</taxon>
        <taxon>Pelobatidae</taxon>
        <taxon>Pelobates</taxon>
    </lineage>
</organism>
<evidence type="ECO:0000256" key="21">
    <source>
        <dbReference type="ARBA" id="ARBA00023065"/>
    </source>
</evidence>
<feature type="transmembrane region" description="Helical" evidence="32">
    <location>
        <begin position="488"/>
        <end position="508"/>
    </location>
</feature>
<evidence type="ECO:0000256" key="22">
    <source>
        <dbReference type="ARBA" id="ARBA00023136"/>
    </source>
</evidence>
<keyword evidence="9" id="KW-0597">Phosphoprotein</keyword>
<keyword evidence="15" id="KW-0631">Potassium channel</keyword>
<dbReference type="GO" id="GO:0005509">
    <property type="term" value="F:calcium ion binding"/>
    <property type="evidence" value="ECO:0007669"/>
    <property type="project" value="InterPro"/>
</dbReference>
<feature type="compositionally biased region" description="Polar residues" evidence="31">
    <location>
        <begin position="61"/>
        <end position="72"/>
    </location>
</feature>
<dbReference type="GO" id="GO:0050982">
    <property type="term" value="P:detection of mechanical stimulus"/>
    <property type="evidence" value="ECO:0007669"/>
    <property type="project" value="TreeGrafter"/>
</dbReference>
<evidence type="ECO:0000256" key="17">
    <source>
        <dbReference type="ARBA" id="ARBA00022882"/>
    </source>
</evidence>
<dbReference type="InterPro" id="IPR013122">
    <property type="entry name" value="PKD1_2_channel"/>
</dbReference>
<evidence type="ECO:0000256" key="31">
    <source>
        <dbReference type="SAM" id="MobiDB-lite"/>
    </source>
</evidence>
<dbReference type="GO" id="GO:0007368">
    <property type="term" value="P:determination of left/right symmetry"/>
    <property type="evidence" value="ECO:0007669"/>
    <property type="project" value="UniProtKB-ARBA"/>
</dbReference>
<dbReference type="PROSITE" id="PS50222">
    <property type="entry name" value="EF_HAND_2"/>
    <property type="match status" value="1"/>
</dbReference>
<keyword evidence="23" id="KW-1015">Disulfide bond</keyword>
<dbReference type="Gene3D" id="1.20.120.350">
    <property type="entry name" value="Voltage-gated potassium channels. Chain C"/>
    <property type="match status" value="1"/>
</dbReference>
<dbReference type="AlphaFoldDB" id="A0AAD1WES5"/>
<dbReference type="Gene3D" id="1.10.238.10">
    <property type="entry name" value="EF-hand"/>
    <property type="match status" value="1"/>
</dbReference>
<feature type="disulfide bond" evidence="30">
    <location>
        <begin position="310"/>
        <end position="323"/>
    </location>
</feature>
<feature type="compositionally biased region" description="Polar residues" evidence="31">
    <location>
        <begin position="31"/>
        <end position="41"/>
    </location>
</feature>
<dbReference type="GO" id="GO:0051209">
    <property type="term" value="P:release of sequestered calcium ion into cytosol"/>
    <property type="evidence" value="ECO:0007669"/>
    <property type="project" value="TreeGrafter"/>
</dbReference>
<dbReference type="FunFam" id="1.10.287.70:FF:000055">
    <property type="entry name" value="Polycystic kidney disease 2-like 1"/>
    <property type="match status" value="1"/>
</dbReference>
<keyword evidence="10 29" id="KW-0109">Calcium transport</keyword>
<keyword evidence="26 29" id="KW-0407">Ion channel</keyword>
<feature type="compositionally biased region" description="Low complexity" evidence="31">
    <location>
        <begin position="911"/>
        <end position="928"/>
    </location>
</feature>
<evidence type="ECO:0000256" key="29">
    <source>
        <dbReference type="PIRSR" id="PIRSR603915-1"/>
    </source>
</evidence>
<evidence type="ECO:0000256" key="14">
    <source>
        <dbReference type="ARBA" id="ARBA00022824"/>
    </source>
</evidence>
<evidence type="ECO:0000256" key="2">
    <source>
        <dbReference type="ARBA" id="ARBA00004187"/>
    </source>
</evidence>
<keyword evidence="19 32" id="KW-1133">Transmembrane helix</keyword>
<evidence type="ECO:0000256" key="28">
    <source>
        <dbReference type="ARBA" id="ARBA00040113"/>
    </source>
</evidence>
<feature type="transmembrane region" description="Helical" evidence="32">
    <location>
        <begin position="639"/>
        <end position="660"/>
    </location>
</feature>
<dbReference type="InterPro" id="IPR051223">
    <property type="entry name" value="Polycystin"/>
</dbReference>
<dbReference type="GO" id="GO:0016323">
    <property type="term" value="C:basolateral plasma membrane"/>
    <property type="evidence" value="ECO:0007669"/>
    <property type="project" value="UniProtKB-SubCell"/>
</dbReference>
<dbReference type="Gene3D" id="1.20.5.340">
    <property type="match status" value="1"/>
</dbReference>
<keyword evidence="21 29" id="KW-0406">Ion transport</keyword>
<dbReference type="Proteomes" id="UP001295444">
    <property type="component" value="Chromosome 06"/>
</dbReference>
<dbReference type="GO" id="GO:0005102">
    <property type="term" value="F:signaling receptor binding"/>
    <property type="evidence" value="ECO:0007669"/>
    <property type="project" value="TreeGrafter"/>
</dbReference>
<keyword evidence="6" id="KW-0813">Transport</keyword>
<keyword evidence="27" id="KW-0968">Cytoplasmic vesicle</keyword>
<evidence type="ECO:0000256" key="10">
    <source>
        <dbReference type="ARBA" id="ARBA00022568"/>
    </source>
</evidence>
<feature type="transmembrane region" description="Helical" evidence="32">
    <location>
        <begin position="577"/>
        <end position="599"/>
    </location>
</feature>
<feature type="region of interest" description="Disordered" evidence="31">
    <location>
        <begin position="771"/>
        <end position="811"/>
    </location>
</feature>
<evidence type="ECO:0000256" key="5">
    <source>
        <dbReference type="ARBA" id="ARBA00007200"/>
    </source>
</evidence>
<evidence type="ECO:0000256" key="20">
    <source>
        <dbReference type="ARBA" id="ARBA00023054"/>
    </source>
</evidence>
<feature type="binding site" evidence="29">
    <location>
        <position position="745"/>
    </location>
    <ligand>
        <name>Ca(2+)</name>
        <dbReference type="ChEBI" id="CHEBI:29108"/>
        <label>2</label>
    </ligand>
</feature>
<keyword evidence="24" id="KW-0325">Glycoprotein</keyword>
<dbReference type="InterPro" id="IPR046791">
    <property type="entry name" value="Polycystin_dom"/>
</dbReference>
<dbReference type="GO" id="GO:0005267">
    <property type="term" value="F:potassium channel activity"/>
    <property type="evidence" value="ECO:0007669"/>
    <property type="project" value="UniProtKB-KW"/>
</dbReference>
<evidence type="ECO:0000256" key="1">
    <source>
        <dbReference type="ARBA" id="ARBA00004156"/>
    </source>
</evidence>